<accession>A0A834I6Q0</accession>
<dbReference type="AlphaFoldDB" id="A0A834I6Q0"/>
<protein>
    <recommendedName>
        <fullName evidence="2">SprT-like domain-containing protein</fullName>
    </recommendedName>
</protein>
<keyword evidence="4" id="KW-1185">Reference proteome</keyword>
<dbReference type="InterPro" id="IPR035240">
    <property type="entry name" value="SprT_Zn_ribbon"/>
</dbReference>
<dbReference type="SUPFAM" id="SSF47095">
    <property type="entry name" value="HMG-box"/>
    <property type="match status" value="1"/>
</dbReference>
<dbReference type="EMBL" id="JAACXV010013566">
    <property type="protein sequence ID" value="KAF7273108.1"/>
    <property type="molecule type" value="Genomic_DNA"/>
</dbReference>
<dbReference type="Pfam" id="PF10263">
    <property type="entry name" value="SprT-like"/>
    <property type="match status" value="1"/>
</dbReference>
<dbReference type="PANTHER" id="PTHR23099">
    <property type="entry name" value="TRANSCRIPTIONAL REGULATOR"/>
    <property type="match status" value="1"/>
</dbReference>
<dbReference type="InterPro" id="IPR036910">
    <property type="entry name" value="HMG_box_dom_sf"/>
</dbReference>
<evidence type="ECO:0000313" key="3">
    <source>
        <dbReference type="EMBL" id="KAF7273108.1"/>
    </source>
</evidence>
<feature type="domain" description="SprT-like" evidence="2">
    <location>
        <begin position="390"/>
        <end position="550"/>
    </location>
</feature>
<evidence type="ECO:0000313" key="4">
    <source>
        <dbReference type="Proteomes" id="UP000625711"/>
    </source>
</evidence>
<feature type="compositionally biased region" description="Basic and acidic residues" evidence="1">
    <location>
        <begin position="193"/>
        <end position="202"/>
    </location>
</feature>
<proteinExistence type="predicted"/>
<gene>
    <name evidence="3" type="ORF">GWI33_014167</name>
</gene>
<feature type="compositionally biased region" description="Basic and acidic residues" evidence="1">
    <location>
        <begin position="176"/>
        <end position="185"/>
    </location>
</feature>
<evidence type="ECO:0000256" key="1">
    <source>
        <dbReference type="SAM" id="MobiDB-lite"/>
    </source>
</evidence>
<comment type="caution">
    <text evidence="3">The sequence shown here is derived from an EMBL/GenBank/DDBJ whole genome shotgun (WGS) entry which is preliminary data.</text>
</comment>
<dbReference type="GO" id="GO:0005634">
    <property type="term" value="C:nucleus"/>
    <property type="evidence" value="ECO:0007669"/>
    <property type="project" value="UniProtKB-ARBA"/>
</dbReference>
<feature type="region of interest" description="Disordered" evidence="1">
    <location>
        <begin position="279"/>
        <end position="334"/>
    </location>
</feature>
<feature type="region of interest" description="Disordered" evidence="1">
    <location>
        <begin position="176"/>
        <end position="209"/>
    </location>
</feature>
<sequence>MDGSFELLSSMSPRLKNRQKTIKKTKPVTVLAVKKHFRRSSIYDKATSTNNEFIVFTDRSQSCSSSTNKEDDVNNDVIVIDSTDSENSPSKCSKISSKGMYKISNEDQIKTKSIEKWLDNVTNTRILKEDTFFSQVSTIYGDNEECNTPDRHEVAASSTFQTNLIKRFDEMFVKSEKAGSRKDSEESPSSNKSDTKALEGKSNDQTFTDQNAEEYKSILDSLYGVKWREKQDHIIPKSAPCNKIRSFVKQAIPATEKKNVPEIKGDLKIKQKKLNFNRLKKPTDSPWMKKLQGLCDSDTASDSGSSESDKENQQKTINSSEKSVDSCEEEISSDEEYDLEVTRLYQQKSKQPVNKERTYSFLESLSVAVPISKCDISARIFRSSFKTNKDKLVEKLFSLYNDKVFNGLLPKDTVIEWNNKLRNTAGLCYCVRTTHRNGKIERVAKISLSSKVLDSPERLRDTLIHEMCHAATWIANHVSNGHGHYWKSWAYKAMKTFPEIPPIKRCHTYTINTKYTYTCTGCGYSIGRHSKSLNVERKRCGYCYGKFEVFLNKTSKGGDTKSVPATPKKELTGFALFVKQNYALYKEPTKKHADVMKILGQKFSEIKMTK</sequence>
<dbReference type="OrthoDB" id="20772at2759"/>
<dbReference type="Pfam" id="PF17283">
    <property type="entry name" value="Zn_ribbon_SprT"/>
    <property type="match status" value="1"/>
</dbReference>
<evidence type="ECO:0000259" key="2">
    <source>
        <dbReference type="SMART" id="SM00731"/>
    </source>
</evidence>
<reference evidence="3" key="1">
    <citation type="submission" date="2020-08" db="EMBL/GenBank/DDBJ databases">
        <title>Genome sequencing and assembly of the red palm weevil Rhynchophorus ferrugineus.</title>
        <authorList>
            <person name="Dias G.B."/>
            <person name="Bergman C.M."/>
            <person name="Manee M."/>
        </authorList>
    </citation>
    <scope>NUCLEOTIDE SEQUENCE</scope>
    <source>
        <strain evidence="3">AA-2017</strain>
        <tissue evidence="3">Whole larva</tissue>
    </source>
</reference>
<dbReference type="PANTHER" id="PTHR23099:SF0">
    <property type="entry name" value="GERM CELL NUCLEAR ACIDIC PROTEIN"/>
    <property type="match status" value="1"/>
</dbReference>
<dbReference type="SMART" id="SM00731">
    <property type="entry name" value="SprT"/>
    <property type="match status" value="1"/>
</dbReference>
<organism evidence="3 4">
    <name type="scientific">Rhynchophorus ferrugineus</name>
    <name type="common">Red palm weevil</name>
    <name type="synonym">Curculio ferrugineus</name>
    <dbReference type="NCBI Taxonomy" id="354439"/>
    <lineage>
        <taxon>Eukaryota</taxon>
        <taxon>Metazoa</taxon>
        <taxon>Ecdysozoa</taxon>
        <taxon>Arthropoda</taxon>
        <taxon>Hexapoda</taxon>
        <taxon>Insecta</taxon>
        <taxon>Pterygota</taxon>
        <taxon>Neoptera</taxon>
        <taxon>Endopterygota</taxon>
        <taxon>Coleoptera</taxon>
        <taxon>Polyphaga</taxon>
        <taxon>Cucujiformia</taxon>
        <taxon>Curculionidae</taxon>
        <taxon>Dryophthorinae</taxon>
        <taxon>Rhynchophorus</taxon>
    </lineage>
</organism>
<dbReference type="InterPro" id="IPR006640">
    <property type="entry name" value="SprT-like_domain"/>
</dbReference>
<dbReference type="GO" id="GO:0006974">
    <property type="term" value="P:DNA damage response"/>
    <property type="evidence" value="ECO:0007669"/>
    <property type="project" value="UniProtKB-ARBA"/>
</dbReference>
<name>A0A834I6Q0_RHYFE</name>
<feature type="compositionally biased region" description="Low complexity" evidence="1">
    <location>
        <begin position="296"/>
        <end position="306"/>
    </location>
</feature>
<dbReference type="Proteomes" id="UP000625711">
    <property type="component" value="Unassembled WGS sequence"/>
</dbReference>